<dbReference type="OrthoDB" id="8565395at2"/>
<keyword evidence="4" id="KW-1185">Reference proteome</keyword>
<dbReference type="NCBIfam" id="TIGR02595">
    <property type="entry name" value="PEP_CTERM"/>
    <property type="match status" value="1"/>
</dbReference>
<dbReference type="EMBL" id="CP035913">
    <property type="protein sequence ID" value="QBE62798.1"/>
    <property type="molecule type" value="Genomic_DNA"/>
</dbReference>
<protein>
    <submittedName>
        <fullName evidence="3">PEP-CTERM sorting domain-containing protein</fullName>
    </submittedName>
</protein>
<dbReference type="InterPro" id="IPR013424">
    <property type="entry name" value="Ice-binding_C"/>
</dbReference>
<dbReference type="KEGG" id="plue:EWM63_07325"/>
<name>A0A4P6KX43_9BURK</name>
<keyword evidence="1" id="KW-0732">Signal</keyword>
<feature type="domain" description="Ice-binding protein C-terminal" evidence="2">
    <location>
        <begin position="198"/>
        <end position="222"/>
    </location>
</feature>
<reference evidence="3 4" key="1">
    <citation type="submission" date="2019-02" db="EMBL/GenBank/DDBJ databases">
        <title>Draft Genome Sequences of Six Type Strains of the Genus Massilia.</title>
        <authorList>
            <person name="Miess H."/>
            <person name="Frediansyhah A."/>
            <person name="Gross H."/>
        </authorList>
    </citation>
    <scope>NUCLEOTIDE SEQUENCE [LARGE SCALE GENOMIC DNA]</scope>
    <source>
        <strain evidence="3 4">DSM 17473</strain>
    </source>
</reference>
<proteinExistence type="predicted"/>
<feature type="signal peptide" evidence="1">
    <location>
        <begin position="1"/>
        <end position="27"/>
    </location>
</feature>
<dbReference type="Proteomes" id="UP000290637">
    <property type="component" value="Chromosome"/>
</dbReference>
<accession>A0A4P6KX43</accession>
<feature type="chain" id="PRO_5020624008" evidence="1">
    <location>
        <begin position="28"/>
        <end position="231"/>
    </location>
</feature>
<dbReference type="Pfam" id="PF07589">
    <property type="entry name" value="PEP-CTERM"/>
    <property type="match status" value="1"/>
</dbReference>
<dbReference type="AlphaFoldDB" id="A0A4P6KX43"/>
<evidence type="ECO:0000259" key="2">
    <source>
        <dbReference type="Pfam" id="PF07589"/>
    </source>
</evidence>
<evidence type="ECO:0000313" key="4">
    <source>
        <dbReference type="Proteomes" id="UP000290637"/>
    </source>
</evidence>
<gene>
    <name evidence="3" type="ORF">EWM63_07325</name>
</gene>
<organism evidence="3 4">
    <name type="scientific">Pseudoduganella lutea</name>
    <dbReference type="NCBI Taxonomy" id="321985"/>
    <lineage>
        <taxon>Bacteria</taxon>
        <taxon>Pseudomonadati</taxon>
        <taxon>Pseudomonadota</taxon>
        <taxon>Betaproteobacteria</taxon>
        <taxon>Burkholderiales</taxon>
        <taxon>Oxalobacteraceae</taxon>
        <taxon>Telluria group</taxon>
        <taxon>Pseudoduganella</taxon>
    </lineage>
</organism>
<evidence type="ECO:0000313" key="3">
    <source>
        <dbReference type="EMBL" id="QBE62798.1"/>
    </source>
</evidence>
<evidence type="ECO:0000256" key="1">
    <source>
        <dbReference type="SAM" id="SignalP"/>
    </source>
</evidence>
<sequence length="231" mass="24046">MVRKTYRAVTTAAASAILLFSASAAHAALTTYTSQSAYLSAVGTTGVDTFDDLWIEPYDTPFARTAGDIGYVATTGPGNPRAYGASDDDIDWYLTPSRASDSVTFSSFDTPVAGAGGYFWGSDGGGYSVFAPYITVTATDSTGATLTYTITDPVPSSFLGFVSDAQIVSLSVATGVQTGVDGYPIWPTVNNLHLSVAAVPEPGTYAMLLAGLGMLGWTARRRQRQGSQPAA</sequence>